<dbReference type="GO" id="GO:0005886">
    <property type="term" value="C:plasma membrane"/>
    <property type="evidence" value="ECO:0007669"/>
    <property type="project" value="TreeGrafter"/>
</dbReference>
<dbReference type="RefSeq" id="WP_153022036.1">
    <property type="nucleotide sequence ID" value="NZ_BAABIH010000001.1"/>
</dbReference>
<sequence length="311" mass="31563">MSDPRPSSRPTTPGAPRGETRALVVSMVGSGILGLAGVAWGAAVGSQLVLFDGVVTLAGIALVAVSMVAARVAASRPTADYPYGRHAATPLAVAVQGAALLGALTYGASEAVTVIVSGGSDAAGAAVAGYGVVAAAASVTVALLLARYAPSSALARAELVSWRSGALLSGVVVLSGLAAELLMRKDLDRVAAYLDPSLVLLASLLMLPMALGLVREGGRELLEAAAPREIADAVAAAAERVRARHGLPDPLVRTTKLGRRLYVDVGFVVPDTDWDVADEDAVRRDLGEELDGLGYDVVAGVTLTRDGRLLG</sequence>
<dbReference type="SUPFAM" id="SSF161111">
    <property type="entry name" value="Cation efflux protein transmembrane domain-like"/>
    <property type="match status" value="1"/>
</dbReference>
<feature type="domain" description="Cation efflux protein transmembrane" evidence="7">
    <location>
        <begin position="23"/>
        <end position="222"/>
    </location>
</feature>
<keyword evidence="4 6" id="KW-1133">Transmembrane helix</keyword>
<feature type="transmembrane region" description="Helical" evidence="6">
    <location>
        <begin position="127"/>
        <end position="148"/>
    </location>
</feature>
<evidence type="ECO:0000256" key="2">
    <source>
        <dbReference type="ARBA" id="ARBA00022448"/>
    </source>
</evidence>
<feature type="transmembrane region" description="Helical" evidence="6">
    <location>
        <begin position="160"/>
        <end position="179"/>
    </location>
</feature>
<dbReference type="Pfam" id="PF01545">
    <property type="entry name" value="Cation_efflux"/>
    <property type="match status" value="1"/>
</dbReference>
<comment type="subcellular location">
    <subcellularLocation>
        <location evidence="1">Membrane</location>
        <topology evidence="1">Multi-pass membrane protein</topology>
    </subcellularLocation>
</comment>
<dbReference type="GO" id="GO:0006882">
    <property type="term" value="P:intracellular zinc ion homeostasis"/>
    <property type="evidence" value="ECO:0007669"/>
    <property type="project" value="TreeGrafter"/>
</dbReference>
<keyword evidence="3 6" id="KW-0812">Transmembrane</keyword>
<evidence type="ECO:0000313" key="8">
    <source>
        <dbReference type="EMBL" id="QFU97591.1"/>
    </source>
</evidence>
<keyword evidence="2" id="KW-0813">Transport</keyword>
<protein>
    <recommendedName>
        <fullName evidence="7">Cation efflux protein transmembrane domain-containing protein</fullName>
    </recommendedName>
</protein>
<dbReference type="PANTHER" id="PTHR43840:SF15">
    <property type="entry name" value="MITOCHONDRIAL METAL TRANSPORTER 1-RELATED"/>
    <property type="match status" value="1"/>
</dbReference>
<dbReference type="PANTHER" id="PTHR43840">
    <property type="entry name" value="MITOCHONDRIAL METAL TRANSPORTER 1-RELATED"/>
    <property type="match status" value="1"/>
</dbReference>
<keyword evidence="5 6" id="KW-0472">Membrane</keyword>
<dbReference type="GO" id="GO:0015086">
    <property type="term" value="F:cadmium ion transmembrane transporter activity"/>
    <property type="evidence" value="ECO:0007669"/>
    <property type="project" value="TreeGrafter"/>
</dbReference>
<feature type="transmembrane region" description="Helical" evidence="6">
    <location>
        <begin position="21"/>
        <end position="43"/>
    </location>
</feature>
<evidence type="ECO:0000313" key="9">
    <source>
        <dbReference type="Proteomes" id="UP000326702"/>
    </source>
</evidence>
<dbReference type="Gene3D" id="1.20.1510.10">
    <property type="entry name" value="Cation efflux protein transmembrane domain"/>
    <property type="match status" value="1"/>
</dbReference>
<evidence type="ECO:0000256" key="3">
    <source>
        <dbReference type="ARBA" id="ARBA00022692"/>
    </source>
</evidence>
<feature type="transmembrane region" description="Helical" evidence="6">
    <location>
        <begin position="191"/>
        <end position="214"/>
    </location>
</feature>
<dbReference type="Proteomes" id="UP000326702">
    <property type="component" value="Chromosome"/>
</dbReference>
<keyword evidence="9" id="KW-1185">Reference proteome</keyword>
<accession>A0A5P9Q841</accession>
<gene>
    <name evidence="8" type="ORF">KDY119_01090</name>
</gene>
<evidence type="ECO:0000256" key="6">
    <source>
        <dbReference type="SAM" id="Phobius"/>
    </source>
</evidence>
<feature type="transmembrane region" description="Helical" evidence="6">
    <location>
        <begin position="49"/>
        <end position="74"/>
    </location>
</feature>
<name>A0A5P9Q841_9MICO</name>
<dbReference type="InterPro" id="IPR058533">
    <property type="entry name" value="Cation_efflux_TM"/>
</dbReference>
<dbReference type="InterPro" id="IPR027469">
    <property type="entry name" value="Cation_efflux_TMD_sf"/>
</dbReference>
<feature type="transmembrane region" description="Helical" evidence="6">
    <location>
        <begin position="86"/>
        <end position="107"/>
    </location>
</feature>
<dbReference type="InterPro" id="IPR050291">
    <property type="entry name" value="CDF_Transporter"/>
</dbReference>
<evidence type="ECO:0000256" key="4">
    <source>
        <dbReference type="ARBA" id="ARBA00022989"/>
    </source>
</evidence>
<dbReference type="KEGG" id="lxl:KDY119_01090"/>
<dbReference type="AlphaFoldDB" id="A0A5P9Q841"/>
<dbReference type="GO" id="GO:0015341">
    <property type="term" value="F:zinc efflux antiporter activity"/>
    <property type="evidence" value="ECO:0007669"/>
    <property type="project" value="TreeGrafter"/>
</dbReference>
<evidence type="ECO:0000256" key="5">
    <source>
        <dbReference type="ARBA" id="ARBA00023136"/>
    </source>
</evidence>
<organism evidence="8 9">
    <name type="scientific">Luteimicrobium xylanilyticum</name>
    <dbReference type="NCBI Taxonomy" id="1133546"/>
    <lineage>
        <taxon>Bacteria</taxon>
        <taxon>Bacillati</taxon>
        <taxon>Actinomycetota</taxon>
        <taxon>Actinomycetes</taxon>
        <taxon>Micrococcales</taxon>
        <taxon>Luteimicrobium</taxon>
    </lineage>
</organism>
<proteinExistence type="predicted"/>
<evidence type="ECO:0000256" key="1">
    <source>
        <dbReference type="ARBA" id="ARBA00004141"/>
    </source>
</evidence>
<reference evidence="8 9" key="1">
    <citation type="submission" date="2019-10" db="EMBL/GenBank/DDBJ databases">
        <title>Genome sequence of Luteimicrobium xylanilyticum HY-24.</title>
        <authorList>
            <person name="Kim D.Y."/>
            <person name="Park H.-Y."/>
        </authorList>
    </citation>
    <scope>NUCLEOTIDE SEQUENCE [LARGE SCALE GENOMIC DNA]</scope>
    <source>
        <strain evidence="8 9">HY-24</strain>
    </source>
</reference>
<evidence type="ECO:0000259" key="7">
    <source>
        <dbReference type="Pfam" id="PF01545"/>
    </source>
</evidence>
<dbReference type="GO" id="GO:0015093">
    <property type="term" value="F:ferrous iron transmembrane transporter activity"/>
    <property type="evidence" value="ECO:0007669"/>
    <property type="project" value="TreeGrafter"/>
</dbReference>
<dbReference type="OrthoDB" id="4475884at2"/>
<dbReference type="EMBL" id="CP045529">
    <property type="protein sequence ID" value="QFU97591.1"/>
    <property type="molecule type" value="Genomic_DNA"/>
</dbReference>